<comment type="similarity">
    <text evidence="1">Belongs to the class-I fumarase family.</text>
</comment>
<reference evidence="4 5" key="1">
    <citation type="submission" date="2016-07" db="EMBL/GenBank/DDBJ databases">
        <title>Draft genome of Scalindua rubra, obtained from a brine-seawater interface in the Red Sea, sheds light on salt adaptation in anammox bacteria.</title>
        <authorList>
            <person name="Speth D.R."/>
            <person name="Lagkouvardos I."/>
            <person name="Wang Y."/>
            <person name="Qian P.-Y."/>
            <person name="Dutilh B.E."/>
            <person name="Jetten M.S."/>
        </authorList>
    </citation>
    <scope>NUCLEOTIDE SEQUENCE [LARGE SCALE GENOMIC DNA]</scope>
    <source>
        <strain evidence="4">BSI-1</strain>
    </source>
</reference>
<evidence type="ECO:0000313" key="4">
    <source>
        <dbReference type="EMBL" id="ODS30263.1"/>
    </source>
</evidence>
<dbReference type="Pfam" id="PF05683">
    <property type="entry name" value="Fumerase_C"/>
    <property type="match status" value="1"/>
</dbReference>
<dbReference type="NCBIfam" id="TIGR00723">
    <property type="entry name" value="ttdB_fumA_fumB"/>
    <property type="match status" value="1"/>
</dbReference>
<name>A0A1E3X3L9_9BACT</name>
<dbReference type="NCBIfam" id="NF005310">
    <property type="entry name" value="PRK06842.1"/>
    <property type="match status" value="1"/>
</dbReference>
<dbReference type="EMBL" id="MAYW01000253">
    <property type="protein sequence ID" value="ODS30263.1"/>
    <property type="molecule type" value="Genomic_DNA"/>
</dbReference>
<dbReference type="SUPFAM" id="SSF117457">
    <property type="entry name" value="FumA C-terminal domain-like"/>
    <property type="match status" value="1"/>
</dbReference>
<evidence type="ECO:0000313" key="5">
    <source>
        <dbReference type="Proteomes" id="UP000094056"/>
    </source>
</evidence>
<evidence type="ECO:0000256" key="1">
    <source>
        <dbReference type="ARBA" id="ARBA00008876"/>
    </source>
</evidence>
<feature type="domain" description="Fe-S hydro-lyase tartrate dehydratase beta-type catalytic" evidence="3">
    <location>
        <begin position="4"/>
        <end position="177"/>
    </location>
</feature>
<dbReference type="Gene3D" id="3.20.130.10">
    <property type="entry name" value="Fe-S hydro-lyase, tartrate dehydratase beta-type, catalytic domain"/>
    <property type="match status" value="1"/>
</dbReference>
<accession>A0A1E3X3L9</accession>
<dbReference type="GO" id="GO:0016836">
    <property type="term" value="F:hydro-lyase activity"/>
    <property type="evidence" value="ECO:0007669"/>
    <property type="project" value="InterPro"/>
</dbReference>
<dbReference type="PATRIC" id="fig|1872076.5.peg.5557"/>
<dbReference type="Proteomes" id="UP000094056">
    <property type="component" value="Unassembled WGS sequence"/>
</dbReference>
<organism evidence="4 5">
    <name type="scientific">Candidatus Scalindua rubra</name>
    <dbReference type="NCBI Taxonomy" id="1872076"/>
    <lineage>
        <taxon>Bacteria</taxon>
        <taxon>Pseudomonadati</taxon>
        <taxon>Planctomycetota</taxon>
        <taxon>Candidatus Brocadiia</taxon>
        <taxon>Candidatus Brocadiales</taxon>
        <taxon>Candidatus Scalinduaceae</taxon>
        <taxon>Candidatus Scalindua</taxon>
    </lineage>
</organism>
<comment type="caution">
    <text evidence="4">The sequence shown here is derived from an EMBL/GenBank/DDBJ whole genome shotgun (WGS) entry which is preliminary data.</text>
</comment>
<dbReference type="InterPro" id="IPR036660">
    <property type="entry name" value="Fe-S_hydroAse_TtdB_cat_sf"/>
</dbReference>
<dbReference type="PANTHER" id="PTHR43351:SF2">
    <property type="entry name" value="L(+)-TARTRATE DEHYDRATASE SUBUNIT BETA-RELATED"/>
    <property type="match status" value="1"/>
</dbReference>
<proteinExistence type="inferred from homology"/>
<evidence type="ECO:0000259" key="3">
    <source>
        <dbReference type="Pfam" id="PF05683"/>
    </source>
</evidence>
<dbReference type="AlphaFoldDB" id="A0A1E3X3L9"/>
<dbReference type="PANTHER" id="PTHR43351">
    <property type="entry name" value="L(+)-TARTRATE DEHYDRATASE SUBUNIT BETA"/>
    <property type="match status" value="1"/>
</dbReference>
<dbReference type="InterPro" id="IPR004647">
    <property type="entry name" value="Fe-S_hydro-lyase_TtdB-typ_cat"/>
</dbReference>
<evidence type="ECO:0000256" key="2">
    <source>
        <dbReference type="ARBA" id="ARBA00023239"/>
    </source>
</evidence>
<protein>
    <recommendedName>
        <fullName evidence="3">Fe-S hydro-lyase tartrate dehydratase beta-type catalytic domain-containing protein</fullName>
    </recommendedName>
</protein>
<keyword evidence="2" id="KW-0456">Lyase</keyword>
<gene>
    <name evidence="4" type="ORF">SCARUB_04628</name>
</gene>
<sequence length="295" mass="32405">MTEYINLKTPLSDSDVEKLKTGDKVRITGILYTARDAAHKRLIEMIESGKDLPFDLRGQLIYYVGPTPARPGQAIGSAGPTTSYRMDTYTPILIKMGLKGTIGKGGRSEEVIEAMKRYKAVYLAAVGGAAALIARTIKKARVIAFEDLETEAIREMEVDNFPAIVVNDTKGNDLYKEGIKNIGCRIKPSYHLVVPCLPTGRDRQARKMKTRSTKAWIPRESGVVFIPARRMAGGLAKAGYTGFLPKGRYFLIKPLCPFMAPRSMKTCPDESNVIPMKMGTGSDSLSASQVVIPRE</sequence>